<proteinExistence type="predicted"/>
<dbReference type="AlphaFoldDB" id="A0A9E9P2G1"/>
<dbReference type="InterPro" id="IPR005598">
    <property type="entry name" value="ATP_synth_I"/>
</dbReference>
<keyword evidence="2" id="KW-1003">Cell membrane</keyword>
<accession>A0A9E9P2G1</accession>
<organism evidence="7 8">
    <name type="scientific">Oxalobacter vibrioformis</name>
    <dbReference type="NCBI Taxonomy" id="933080"/>
    <lineage>
        <taxon>Bacteria</taxon>
        <taxon>Pseudomonadati</taxon>
        <taxon>Pseudomonadota</taxon>
        <taxon>Betaproteobacteria</taxon>
        <taxon>Burkholderiales</taxon>
        <taxon>Oxalobacteraceae</taxon>
        <taxon>Oxalobacter</taxon>
    </lineage>
</organism>
<keyword evidence="3 6" id="KW-0812">Transmembrane</keyword>
<evidence type="ECO:0000256" key="5">
    <source>
        <dbReference type="ARBA" id="ARBA00023136"/>
    </source>
</evidence>
<evidence type="ECO:0000256" key="1">
    <source>
        <dbReference type="ARBA" id="ARBA00004651"/>
    </source>
</evidence>
<dbReference type="RefSeq" id="WP_269307960.1">
    <property type="nucleotide sequence ID" value="NZ_CP098242.1"/>
</dbReference>
<evidence type="ECO:0000256" key="3">
    <source>
        <dbReference type="ARBA" id="ARBA00022692"/>
    </source>
</evidence>
<keyword evidence="5 6" id="KW-0472">Membrane</keyword>
<evidence type="ECO:0000313" key="7">
    <source>
        <dbReference type="EMBL" id="WAW08968.1"/>
    </source>
</evidence>
<protein>
    <submittedName>
        <fullName evidence="7">ATP synthase subunit I</fullName>
    </submittedName>
</protein>
<evidence type="ECO:0000256" key="6">
    <source>
        <dbReference type="SAM" id="Phobius"/>
    </source>
</evidence>
<evidence type="ECO:0000256" key="2">
    <source>
        <dbReference type="ARBA" id="ARBA00022475"/>
    </source>
</evidence>
<dbReference type="KEGG" id="ovb:NB640_06625"/>
<evidence type="ECO:0000313" key="8">
    <source>
        <dbReference type="Proteomes" id="UP001156215"/>
    </source>
</evidence>
<sequence>MKWAKVILWQLIITGGVTLLAGLVGGTQAGISAILAAGSSLIPNIVMFVGLELNDQLFKKSGFAVLFVLQFVKFVTTIILIVCIFWLYKDVHWFYFLVSFVITLKSYIFLLSRIKS</sequence>
<feature type="transmembrane region" description="Helical" evidence="6">
    <location>
        <begin position="7"/>
        <end position="25"/>
    </location>
</feature>
<reference evidence="7" key="1">
    <citation type="journal article" date="2022" name="Front. Microbiol.">
        <title>New perspectives on an old grouping: The genomic and phenotypic variability of Oxalobacter formigenes and the implications for calcium oxalate stone prevention.</title>
        <authorList>
            <person name="Chmiel J.A."/>
            <person name="Carr C."/>
            <person name="Stuivenberg G.A."/>
            <person name="Venema R."/>
            <person name="Chanyi R.M."/>
            <person name="Al K.F."/>
            <person name="Giguere D."/>
            <person name="Say H."/>
            <person name="Akouris P.P."/>
            <person name="Dominguez Romero S.A."/>
            <person name="Kwong A."/>
            <person name="Tai V."/>
            <person name="Koval S.F."/>
            <person name="Razvi H."/>
            <person name="Bjazevic J."/>
            <person name="Burton J.P."/>
        </authorList>
    </citation>
    <scope>NUCLEOTIDE SEQUENCE</scope>
    <source>
        <strain evidence="7">WoOx3</strain>
    </source>
</reference>
<keyword evidence="4 6" id="KW-1133">Transmembrane helix</keyword>
<keyword evidence="8" id="KW-1185">Reference proteome</keyword>
<evidence type="ECO:0000256" key="4">
    <source>
        <dbReference type="ARBA" id="ARBA00022989"/>
    </source>
</evidence>
<feature type="transmembrane region" description="Helical" evidence="6">
    <location>
        <begin position="31"/>
        <end position="51"/>
    </location>
</feature>
<dbReference type="EMBL" id="CP098242">
    <property type="protein sequence ID" value="WAW08968.1"/>
    <property type="molecule type" value="Genomic_DNA"/>
</dbReference>
<gene>
    <name evidence="7" type="ORF">NB640_06625</name>
</gene>
<name>A0A9E9P2G1_9BURK</name>
<dbReference type="Proteomes" id="UP001156215">
    <property type="component" value="Chromosome"/>
</dbReference>
<feature type="transmembrane region" description="Helical" evidence="6">
    <location>
        <begin position="93"/>
        <end position="111"/>
    </location>
</feature>
<dbReference type="Pfam" id="PF03899">
    <property type="entry name" value="ATP-synt_I"/>
    <property type="match status" value="1"/>
</dbReference>
<dbReference type="GO" id="GO:0005886">
    <property type="term" value="C:plasma membrane"/>
    <property type="evidence" value="ECO:0007669"/>
    <property type="project" value="UniProtKB-SubCell"/>
</dbReference>
<feature type="transmembrane region" description="Helical" evidence="6">
    <location>
        <begin position="63"/>
        <end position="87"/>
    </location>
</feature>
<comment type="subcellular location">
    <subcellularLocation>
        <location evidence="1">Cell membrane</location>
        <topology evidence="1">Multi-pass membrane protein</topology>
    </subcellularLocation>
</comment>